<evidence type="ECO:0000313" key="2">
    <source>
        <dbReference type="EMBL" id="MBW29802.1"/>
    </source>
</evidence>
<sequence>MMKAASPSPAAPFGVILLSYIILTCSLPHPHSHPRRSKCSQATLYALCFSIWSPIFPILSPWHLNLISFQISHQPGGMGGRDGPPYITPRTTTHGAGVPLQKLVQGLALSGATLIAVTVVDDCLIASYHLSLSLTLSLSLFLSPCQLPYPCVPVTSRLGDKATLLNGSCMAFD</sequence>
<reference evidence="2" key="1">
    <citation type="submission" date="2018-01" db="EMBL/GenBank/DDBJ databases">
        <title>An insight into the sialome of Amazonian anophelines.</title>
        <authorList>
            <person name="Ribeiro J.M."/>
            <person name="Scarpassa V."/>
            <person name="Calvo E."/>
        </authorList>
    </citation>
    <scope>NUCLEOTIDE SEQUENCE</scope>
    <source>
        <tissue evidence="2">Salivary glands</tissue>
    </source>
</reference>
<feature type="transmembrane region" description="Helical" evidence="1">
    <location>
        <begin position="42"/>
        <end position="64"/>
    </location>
</feature>
<evidence type="ECO:0000256" key="1">
    <source>
        <dbReference type="SAM" id="Phobius"/>
    </source>
</evidence>
<proteinExistence type="predicted"/>
<accession>A0A2M3ZMS9</accession>
<organism evidence="2">
    <name type="scientific">Anopheles braziliensis</name>
    <dbReference type="NCBI Taxonomy" id="58242"/>
    <lineage>
        <taxon>Eukaryota</taxon>
        <taxon>Metazoa</taxon>
        <taxon>Ecdysozoa</taxon>
        <taxon>Arthropoda</taxon>
        <taxon>Hexapoda</taxon>
        <taxon>Insecta</taxon>
        <taxon>Pterygota</taxon>
        <taxon>Neoptera</taxon>
        <taxon>Endopterygota</taxon>
        <taxon>Diptera</taxon>
        <taxon>Nematocera</taxon>
        <taxon>Culicoidea</taxon>
        <taxon>Culicidae</taxon>
        <taxon>Anophelinae</taxon>
        <taxon>Anopheles</taxon>
    </lineage>
</organism>
<dbReference type="EMBL" id="GGFM01009051">
    <property type="protein sequence ID" value="MBW29802.1"/>
    <property type="molecule type" value="Transcribed_RNA"/>
</dbReference>
<keyword evidence="1" id="KW-1133">Transmembrane helix</keyword>
<feature type="transmembrane region" description="Helical" evidence="1">
    <location>
        <begin position="12"/>
        <end position="30"/>
    </location>
</feature>
<name>A0A2M3ZMS9_9DIPT</name>
<keyword evidence="1" id="KW-0812">Transmembrane</keyword>
<keyword evidence="1" id="KW-0472">Membrane</keyword>
<protein>
    <submittedName>
        <fullName evidence="2">Putative secreted peptide</fullName>
    </submittedName>
</protein>
<dbReference type="AlphaFoldDB" id="A0A2M3ZMS9"/>